<evidence type="ECO:0000256" key="5">
    <source>
        <dbReference type="SAM" id="SignalP"/>
    </source>
</evidence>
<evidence type="ECO:0000256" key="1">
    <source>
        <dbReference type="ARBA" id="ARBA00004613"/>
    </source>
</evidence>
<dbReference type="Pfam" id="PF00048">
    <property type="entry name" value="IL8"/>
    <property type="match status" value="1"/>
</dbReference>
<evidence type="ECO:0000259" key="6">
    <source>
        <dbReference type="SMART" id="SM00199"/>
    </source>
</evidence>
<feature type="domain" description="Chemokine interleukin-8-like" evidence="6">
    <location>
        <begin position="30"/>
        <end position="88"/>
    </location>
</feature>
<dbReference type="GO" id="GO:0006955">
    <property type="term" value="P:immune response"/>
    <property type="evidence" value="ECO:0007669"/>
    <property type="project" value="InterPro"/>
</dbReference>
<comment type="subcellular location">
    <subcellularLocation>
        <location evidence="1">Secreted</location>
    </subcellularLocation>
</comment>
<reference evidence="7 8" key="1">
    <citation type="submission" date="2018-11" db="EMBL/GenBank/DDBJ databases">
        <authorList>
            <person name="Lopez-Roques C."/>
            <person name="Donnadieu C."/>
            <person name="Bouchez O."/>
            <person name="Klopp C."/>
            <person name="Cabau C."/>
            <person name="Zahm M."/>
        </authorList>
    </citation>
    <scope>NUCLEOTIDE SEQUENCE [LARGE SCALE GENOMIC DNA]</scope>
    <source>
        <strain evidence="7">RS831</strain>
        <tissue evidence="7">Whole body</tissue>
    </source>
</reference>
<dbReference type="InterPro" id="IPR039809">
    <property type="entry name" value="Chemokine_b/g/d"/>
</dbReference>
<evidence type="ECO:0000256" key="2">
    <source>
        <dbReference type="ARBA" id="ARBA00022514"/>
    </source>
</evidence>
<dbReference type="InterPro" id="IPR001811">
    <property type="entry name" value="Chemokine_IL8-like_dom"/>
</dbReference>
<organism evidence="7 8">
    <name type="scientific">Oryzias javanicus</name>
    <name type="common">Javanese ricefish</name>
    <name type="synonym">Aplocheilus javanicus</name>
    <dbReference type="NCBI Taxonomy" id="123683"/>
    <lineage>
        <taxon>Eukaryota</taxon>
        <taxon>Metazoa</taxon>
        <taxon>Chordata</taxon>
        <taxon>Craniata</taxon>
        <taxon>Vertebrata</taxon>
        <taxon>Euteleostomi</taxon>
        <taxon>Actinopterygii</taxon>
        <taxon>Neopterygii</taxon>
        <taxon>Teleostei</taxon>
        <taxon>Neoteleostei</taxon>
        <taxon>Acanthomorphata</taxon>
        <taxon>Ovalentaria</taxon>
        <taxon>Atherinomorphae</taxon>
        <taxon>Beloniformes</taxon>
        <taxon>Adrianichthyidae</taxon>
        <taxon>Oryziinae</taxon>
        <taxon>Oryzias</taxon>
    </lineage>
</organism>
<dbReference type="AlphaFoldDB" id="A0A437DBL1"/>
<dbReference type="OrthoDB" id="9447832at2759"/>
<feature type="chain" id="PRO_5019211509" description="Chemokine interleukin-8-like domain-containing protein" evidence="5">
    <location>
        <begin position="20"/>
        <end position="94"/>
    </location>
</feature>
<accession>A0A437DBL1</accession>
<dbReference type="SMART" id="SM00199">
    <property type="entry name" value="SCY"/>
    <property type="match status" value="1"/>
</dbReference>
<dbReference type="Proteomes" id="UP000283210">
    <property type="component" value="Chromosome 6"/>
</dbReference>
<dbReference type="Gene3D" id="2.40.50.40">
    <property type="match status" value="1"/>
</dbReference>
<dbReference type="InterPro" id="IPR036048">
    <property type="entry name" value="Interleukin_8-like_sf"/>
</dbReference>
<proteinExistence type="predicted"/>
<dbReference type="GO" id="GO:0008009">
    <property type="term" value="F:chemokine activity"/>
    <property type="evidence" value="ECO:0007669"/>
    <property type="project" value="InterPro"/>
</dbReference>
<keyword evidence="4 5" id="KW-0732">Signal</keyword>
<evidence type="ECO:0000256" key="3">
    <source>
        <dbReference type="ARBA" id="ARBA00022525"/>
    </source>
</evidence>
<protein>
    <recommendedName>
        <fullName evidence="6">Chemokine interleukin-8-like domain-containing protein</fullName>
    </recommendedName>
</protein>
<dbReference type="GO" id="GO:0005615">
    <property type="term" value="C:extracellular space"/>
    <property type="evidence" value="ECO:0007669"/>
    <property type="project" value="UniProtKB-KW"/>
</dbReference>
<dbReference type="EMBL" id="CM012442">
    <property type="protein sequence ID" value="RVE72329.1"/>
    <property type="molecule type" value="Genomic_DNA"/>
</dbReference>
<evidence type="ECO:0000313" key="8">
    <source>
        <dbReference type="Proteomes" id="UP000283210"/>
    </source>
</evidence>
<name>A0A437DBL1_ORYJA</name>
<dbReference type="PANTHER" id="PTHR12015:SF183">
    <property type="entry name" value="C-C MOTIF CHEMOKINE 3"/>
    <property type="match status" value="1"/>
</dbReference>
<reference evidence="7 8" key="2">
    <citation type="submission" date="2019-01" db="EMBL/GenBank/DDBJ databases">
        <title>A chromosome length genome reference of the Java medaka (oryzias javanicus).</title>
        <authorList>
            <person name="Herpin A."/>
            <person name="Takehana Y."/>
            <person name="Naruse K."/>
            <person name="Ansai S."/>
            <person name="Kawaguchi M."/>
        </authorList>
    </citation>
    <scope>NUCLEOTIDE SEQUENCE [LARGE SCALE GENOMIC DNA]</scope>
    <source>
        <strain evidence="7">RS831</strain>
        <tissue evidence="7">Whole body</tissue>
    </source>
</reference>
<evidence type="ECO:0000313" key="7">
    <source>
        <dbReference type="EMBL" id="RVE72329.1"/>
    </source>
</evidence>
<sequence>MKTLSFSLLLLLLVCCCHAMPAAVHQSTGPDQCCFKFSTVKVPPEKVSGIIPTHPACSSPAFIVSTVTGRQICYREDFPWAKEVFNGKNSEGSG</sequence>
<keyword evidence="8" id="KW-1185">Reference proteome</keyword>
<evidence type="ECO:0000256" key="4">
    <source>
        <dbReference type="ARBA" id="ARBA00022729"/>
    </source>
</evidence>
<keyword evidence="3" id="KW-0964">Secreted</keyword>
<feature type="signal peptide" evidence="5">
    <location>
        <begin position="1"/>
        <end position="19"/>
    </location>
</feature>
<keyword evidence="2" id="KW-0202">Cytokine</keyword>
<dbReference type="PANTHER" id="PTHR12015">
    <property type="entry name" value="SMALL INDUCIBLE CYTOKINE A"/>
    <property type="match status" value="1"/>
</dbReference>
<gene>
    <name evidence="7" type="ORF">OJAV_G00060770</name>
</gene>
<dbReference type="SUPFAM" id="SSF54117">
    <property type="entry name" value="Interleukin 8-like chemokines"/>
    <property type="match status" value="1"/>
</dbReference>